<evidence type="ECO:0000313" key="1">
    <source>
        <dbReference type="EMBL" id="TVV69971.1"/>
    </source>
</evidence>
<dbReference type="SUPFAM" id="SSF51120">
    <property type="entry name" value="beta-Roll"/>
    <property type="match status" value="1"/>
</dbReference>
<accession>A0A558QS49</accession>
<gene>
    <name evidence="1" type="ORF">FOY91_20300</name>
</gene>
<evidence type="ECO:0008006" key="3">
    <source>
        <dbReference type="Google" id="ProtNLM"/>
    </source>
</evidence>
<dbReference type="Gene3D" id="2.150.10.10">
    <property type="entry name" value="Serralysin-like metalloprotease, C-terminal"/>
    <property type="match status" value="1"/>
</dbReference>
<name>A0A558QS49_9SPHN</name>
<dbReference type="RefSeq" id="WP_145155755.1">
    <property type="nucleotide sequence ID" value="NZ_VNIM01000154.1"/>
</dbReference>
<reference evidence="1 2" key="1">
    <citation type="submission" date="2019-07" db="EMBL/GenBank/DDBJ databases">
        <title>Sphingomonas solaris sp. nov., isolated from a solar panel from Boston, Massachusetts.</title>
        <authorList>
            <person name="Tanner K."/>
            <person name="Pascual J."/>
            <person name="Mancuso C."/>
            <person name="Pereto J."/>
            <person name="Khalil A."/>
            <person name="Vilanova C."/>
        </authorList>
    </citation>
    <scope>NUCLEOTIDE SEQUENCE [LARGE SCALE GENOMIC DNA]</scope>
    <source>
        <strain evidence="1 2">R4DWN</strain>
    </source>
</reference>
<dbReference type="InterPro" id="IPR011049">
    <property type="entry name" value="Serralysin-like_metalloprot_C"/>
</dbReference>
<proteinExistence type="predicted"/>
<evidence type="ECO:0000313" key="2">
    <source>
        <dbReference type="Proteomes" id="UP000318681"/>
    </source>
</evidence>
<dbReference type="Proteomes" id="UP000318681">
    <property type="component" value="Unassembled WGS sequence"/>
</dbReference>
<comment type="caution">
    <text evidence="1">The sequence shown here is derived from an EMBL/GenBank/DDBJ whole genome shotgun (WGS) entry which is preliminary data.</text>
</comment>
<dbReference type="EMBL" id="VNIM01000154">
    <property type="protein sequence ID" value="TVV69971.1"/>
    <property type="molecule type" value="Genomic_DNA"/>
</dbReference>
<sequence>MADGKVDGVTASPDQYGIIQGNGGAVDKLAGSSSNDMLQGHAAFNQYYGGAGDDTFKLVAKFANAEGTHQGVSTVFADQFAYITDFQGAGVSGGDFVNFTGFDASSLELTKVGGTNASGTMYYYNVTDLQGHVFNFQVNSVNGAALGAGDFGFY</sequence>
<protein>
    <recommendedName>
        <fullName evidence="3">Calcium-binding protein</fullName>
    </recommendedName>
</protein>
<dbReference type="OrthoDB" id="7177295at2"/>
<keyword evidence="2" id="KW-1185">Reference proteome</keyword>
<organism evidence="1 2">
    <name type="scientific">Alterirhizorhabdus solaris</name>
    <dbReference type="NCBI Taxonomy" id="2529389"/>
    <lineage>
        <taxon>Bacteria</taxon>
        <taxon>Pseudomonadati</taxon>
        <taxon>Pseudomonadota</taxon>
        <taxon>Alphaproteobacteria</taxon>
        <taxon>Sphingomonadales</taxon>
        <taxon>Rhizorhabdaceae</taxon>
        <taxon>Alterirhizorhabdus</taxon>
    </lineage>
</organism>
<dbReference type="AlphaFoldDB" id="A0A558QS49"/>